<keyword evidence="2" id="KW-0805">Transcription regulation</keyword>
<evidence type="ECO:0000313" key="6">
    <source>
        <dbReference type="Proteomes" id="UP000623419"/>
    </source>
</evidence>
<dbReference type="InterPro" id="IPR036390">
    <property type="entry name" value="WH_DNA-bd_sf"/>
</dbReference>
<dbReference type="RefSeq" id="WP_229668510.1">
    <property type="nucleotide sequence ID" value="NZ_BMKC01000002.1"/>
</dbReference>
<proteinExistence type="inferred from homology"/>
<keyword evidence="3" id="KW-0238">DNA-binding</keyword>
<dbReference type="SUPFAM" id="SSF46785">
    <property type="entry name" value="Winged helix' DNA-binding domain"/>
    <property type="match status" value="1"/>
</dbReference>
<dbReference type="Gene3D" id="1.10.10.10">
    <property type="entry name" value="Winged helix-like DNA-binding domain superfamily/Winged helix DNA-binding domain"/>
    <property type="match status" value="1"/>
</dbReference>
<dbReference type="EMBL" id="BMKC01000002">
    <property type="protein sequence ID" value="GGA80930.1"/>
    <property type="molecule type" value="Genomic_DNA"/>
</dbReference>
<dbReference type="InterPro" id="IPR005650">
    <property type="entry name" value="BlaI_family"/>
</dbReference>
<sequence length="140" mass="15090">MSPQDHDIPADSPDGVALSELQLDVMRVLWRGEASVAEVAAALAESRGLAHTTVATVLTRLGRRGVVAARRDGRQLWYQATVSESQVRRSMVGDLIQNLFEGDPRALLAHLVSESEVAPGDLDQVQALLAERPGKGRGRT</sequence>
<keyword evidence="4" id="KW-0804">Transcription</keyword>
<dbReference type="PIRSF" id="PIRSF019455">
    <property type="entry name" value="CopR_AtkY"/>
    <property type="match status" value="1"/>
</dbReference>
<evidence type="ECO:0000313" key="5">
    <source>
        <dbReference type="EMBL" id="GGA80930.1"/>
    </source>
</evidence>
<reference evidence="6" key="1">
    <citation type="journal article" date="2019" name="Int. J. Syst. Evol. Microbiol.">
        <title>The Global Catalogue of Microorganisms (GCM) 10K type strain sequencing project: providing services to taxonomists for standard genome sequencing and annotation.</title>
        <authorList>
            <consortium name="The Broad Institute Genomics Platform"/>
            <consortium name="The Broad Institute Genome Sequencing Center for Infectious Disease"/>
            <person name="Wu L."/>
            <person name="Ma J."/>
        </authorList>
    </citation>
    <scope>NUCLEOTIDE SEQUENCE [LARGE SCALE GENOMIC DNA]</scope>
    <source>
        <strain evidence="6">CGMCC 1.15905</strain>
    </source>
</reference>
<dbReference type="Proteomes" id="UP000623419">
    <property type="component" value="Unassembled WGS sequence"/>
</dbReference>
<comment type="similarity">
    <text evidence="1">Belongs to the BlaI transcriptional regulatory family.</text>
</comment>
<evidence type="ECO:0000256" key="3">
    <source>
        <dbReference type="ARBA" id="ARBA00023125"/>
    </source>
</evidence>
<dbReference type="InterPro" id="IPR036388">
    <property type="entry name" value="WH-like_DNA-bd_sf"/>
</dbReference>
<evidence type="ECO:0000256" key="2">
    <source>
        <dbReference type="ARBA" id="ARBA00023015"/>
    </source>
</evidence>
<accession>A0ABQ1HLD1</accession>
<evidence type="ECO:0000256" key="4">
    <source>
        <dbReference type="ARBA" id="ARBA00023163"/>
    </source>
</evidence>
<organism evidence="5 6">
    <name type="scientific">Arenimonas soli</name>
    <dbReference type="NCBI Taxonomy" id="2269504"/>
    <lineage>
        <taxon>Bacteria</taxon>
        <taxon>Pseudomonadati</taxon>
        <taxon>Pseudomonadota</taxon>
        <taxon>Gammaproteobacteria</taxon>
        <taxon>Lysobacterales</taxon>
        <taxon>Lysobacteraceae</taxon>
        <taxon>Arenimonas</taxon>
    </lineage>
</organism>
<protein>
    <submittedName>
        <fullName evidence="5">Transcriptional regulator</fullName>
    </submittedName>
</protein>
<keyword evidence="6" id="KW-1185">Reference proteome</keyword>
<gene>
    <name evidence="5" type="ORF">GCM10011521_19080</name>
</gene>
<evidence type="ECO:0000256" key="1">
    <source>
        <dbReference type="ARBA" id="ARBA00011046"/>
    </source>
</evidence>
<name>A0ABQ1HLD1_9GAMM</name>
<comment type="caution">
    <text evidence="5">The sequence shown here is derived from an EMBL/GenBank/DDBJ whole genome shotgun (WGS) entry which is preliminary data.</text>
</comment>
<dbReference type="Pfam" id="PF03965">
    <property type="entry name" value="Penicillinase_R"/>
    <property type="match status" value="1"/>
</dbReference>